<dbReference type="EMBL" id="VBPB01000006">
    <property type="protein sequence ID" value="TMQ74237.1"/>
    <property type="molecule type" value="Genomic_DNA"/>
</dbReference>
<evidence type="ECO:0000313" key="4">
    <source>
        <dbReference type="Proteomes" id="UP000319771"/>
    </source>
</evidence>
<dbReference type="SMART" id="SM00278">
    <property type="entry name" value="HhH1"/>
    <property type="match status" value="2"/>
</dbReference>
<evidence type="ECO:0000313" key="3">
    <source>
        <dbReference type="EMBL" id="TMQ74237.1"/>
    </source>
</evidence>
<feature type="domain" description="Helix-hairpin-helix DNA-binding motif class 1" evidence="2">
    <location>
        <begin position="40"/>
        <end position="59"/>
    </location>
</feature>
<proteinExistence type="predicted"/>
<evidence type="ECO:0000259" key="2">
    <source>
        <dbReference type="SMART" id="SM00278"/>
    </source>
</evidence>
<organism evidence="3 4">
    <name type="scientific">Eiseniibacteriota bacterium</name>
    <dbReference type="NCBI Taxonomy" id="2212470"/>
    <lineage>
        <taxon>Bacteria</taxon>
        <taxon>Candidatus Eiseniibacteriota</taxon>
    </lineage>
</organism>
<dbReference type="InterPro" id="IPR051675">
    <property type="entry name" value="Endo/Exo/Phosphatase_dom_1"/>
</dbReference>
<dbReference type="SUPFAM" id="SSF47781">
    <property type="entry name" value="RuvA domain 2-like"/>
    <property type="match status" value="1"/>
</dbReference>
<dbReference type="GO" id="GO:0015628">
    <property type="term" value="P:protein secretion by the type II secretion system"/>
    <property type="evidence" value="ECO:0007669"/>
    <property type="project" value="TreeGrafter"/>
</dbReference>
<comment type="caution">
    <text evidence="3">The sequence shown here is derived from an EMBL/GenBank/DDBJ whole genome shotgun (WGS) entry which is preliminary data.</text>
</comment>
<sequence>MDPSAAAAAPIRAGGAGDTIGPGAPARPPLRLDLNRATAAELDALPGIGPVLAARIVAHREQHGPFLSPEELMAVRGIGPRSFHRIAALLTAGPPAAPADTLPGRTR</sequence>
<accession>A0A538UEF3</accession>
<dbReference type="PANTHER" id="PTHR21180">
    <property type="entry name" value="ENDONUCLEASE/EXONUCLEASE/PHOSPHATASE FAMILY DOMAIN-CONTAINING PROTEIN 1"/>
    <property type="match status" value="1"/>
</dbReference>
<protein>
    <submittedName>
        <fullName evidence="3">Helix-hairpin-helix domain-containing protein</fullName>
    </submittedName>
</protein>
<dbReference type="Proteomes" id="UP000319771">
    <property type="component" value="Unassembled WGS sequence"/>
</dbReference>
<evidence type="ECO:0000256" key="1">
    <source>
        <dbReference type="SAM" id="MobiDB-lite"/>
    </source>
</evidence>
<dbReference type="AlphaFoldDB" id="A0A538UEF3"/>
<gene>
    <name evidence="3" type="ORF">E6K81_00655</name>
</gene>
<dbReference type="GO" id="GO:0006281">
    <property type="term" value="P:DNA repair"/>
    <property type="evidence" value="ECO:0007669"/>
    <property type="project" value="InterPro"/>
</dbReference>
<dbReference type="InterPro" id="IPR003583">
    <property type="entry name" value="Hlx-hairpin-Hlx_DNA-bd_motif"/>
</dbReference>
<feature type="region of interest" description="Disordered" evidence="1">
    <location>
        <begin position="1"/>
        <end position="28"/>
    </location>
</feature>
<dbReference type="Pfam" id="PF12836">
    <property type="entry name" value="HHH_3"/>
    <property type="match status" value="1"/>
</dbReference>
<feature type="domain" description="Helix-hairpin-helix DNA-binding motif class 1" evidence="2">
    <location>
        <begin position="70"/>
        <end position="89"/>
    </location>
</feature>
<dbReference type="GO" id="GO:0003677">
    <property type="term" value="F:DNA binding"/>
    <property type="evidence" value="ECO:0007669"/>
    <property type="project" value="InterPro"/>
</dbReference>
<dbReference type="GO" id="GO:0015627">
    <property type="term" value="C:type II protein secretion system complex"/>
    <property type="evidence" value="ECO:0007669"/>
    <property type="project" value="TreeGrafter"/>
</dbReference>
<name>A0A538UEF3_UNCEI</name>
<dbReference type="PANTHER" id="PTHR21180:SF32">
    <property type="entry name" value="ENDONUCLEASE_EXONUCLEASE_PHOSPHATASE FAMILY DOMAIN-CONTAINING PROTEIN 1"/>
    <property type="match status" value="1"/>
</dbReference>
<feature type="compositionally biased region" description="Low complexity" evidence="1">
    <location>
        <begin position="1"/>
        <end position="13"/>
    </location>
</feature>
<dbReference type="Gene3D" id="1.10.150.320">
    <property type="entry name" value="Photosystem II 12 kDa extrinsic protein"/>
    <property type="match status" value="1"/>
</dbReference>
<reference evidence="3 4" key="1">
    <citation type="journal article" date="2019" name="Nat. Microbiol.">
        <title>Mediterranean grassland soil C-N compound turnover is dependent on rainfall and depth, and is mediated by genomically divergent microorganisms.</title>
        <authorList>
            <person name="Diamond S."/>
            <person name="Andeer P.F."/>
            <person name="Li Z."/>
            <person name="Crits-Christoph A."/>
            <person name="Burstein D."/>
            <person name="Anantharaman K."/>
            <person name="Lane K.R."/>
            <person name="Thomas B.C."/>
            <person name="Pan C."/>
            <person name="Northen T.R."/>
            <person name="Banfield J.F."/>
        </authorList>
    </citation>
    <scope>NUCLEOTIDE SEQUENCE [LARGE SCALE GENOMIC DNA]</scope>
    <source>
        <strain evidence="3">WS_11</strain>
    </source>
</reference>
<dbReference type="InterPro" id="IPR010994">
    <property type="entry name" value="RuvA_2-like"/>
</dbReference>